<evidence type="ECO:0000313" key="3">
    <source>
        <dbReference type="EMBL" id="KAH6660520.1"/>
    </source>
</evidence>
<evidence type="ECO:0000256" key="1">
    <source>
        <dbReference type="SAM" id="MobiDB-lite"/>
    </source>
</evidence>
<organism evidence="3 4">
    <name type="scientific">Truncatella angustata</name>
    <dbReference type="NCBI Taxonomy" id="152316"/>
    <lineage>
        <taxon>Eukaryota</taxon>
        <taxon>Fungi</taxon>
        <taxon>Dikarya</taxon>
        <taxon>Ascomycota</taxon>
        <taxon>Pezizomycotina</taxon>
        <taxon>Sordariomycetes</taxon>
        <taxon>Xylariomycetidae</taxon>
        <taxon>Amphisphaeriales</taxon>
        <taxon>Sporocadaceae</taxon>
        <taxon>Truncatella</taxon>
    </lineage>
</organism>
<keyword evidence="4" id="KW-1185">Reference proteome</keyword>
<dbReference type="AlphaFoldDB" id="A0A9P8UY48"/>
<dbReference type="InterPro" id="IPR056143">
    <property type="entry name" value="DUF7726"/>
</dbReference>
<dbReference type="OrthoDB" id="2592504at2759"/>
<name>A0A9P8UY48_9PEZI</name>
<evidence type="ECO:0000313" key="4">
    <source>
        <dbReference type="Proteomes" id="UP000758603"/>
    </source>
</evidence>
<comment type="caution">
    <text evidence="3">The sequence shown here is derived from an EMBL/GenBank/DDBJ whole genome shotgun (WGS) entry which is preliminary data.</text>
</comment>
<proteinExistence type="predicted"/>
<evidence type="ECO:0000259" key="2">
    <source>
        <dbReference type="Pfam" id="PF24852"/>
    </source>
</evidence>
<dbReference type="RefSeq" id="XP_045964651.1">
    <property type="nucleotide sequence ID" value="XM_046104525.1"/>
</dbReference>
<dbReference type="PANTHER" id="PTHR42339:SF1">
    <property type="entry name" value="HISTONE H1"/>
    <property type="match status" value="1"/>
</dbReference>
<feature type="domain" description="DUF7726" evidence="2">
    <location>
        <begin position="1"/>
        <end position="46"/>
    </location>
</feature>
<dbReference type="Pfam" id="PF24852">
    <property type="entry name" value="DUF7726"/>
    <property type="match status" value="2"/>
</dbReference>
<reference evidence="3" key="1">
    <citation type="journal article" date="2021" name="Nat. Commun.">
        <title>Genetic determinants of endophytism in the Arabidopsis root mycobiome.</title>
        <authorList>
            <person name="Mesny F."/>
            <person name="Miyauchi S."/>
            <person name="Thiergart T."/>
            <person name="Pickel B."/>
            <person name="Atanasova L."/>
            <person name="Karlsson M."/>
            <person name="Huettel B."/>
            <person name="Barry K.W."/>
            <person name="Haridas S."/>
            <person name="Chen C."/>
            <person name="Bauer D."/>
            <person name="Andreopoulos W."/>
            <person name="Pangilinan J."/>
            <person name="LaButti K."/>
            <person name="Riley R."/>
            <person name="Lipzen A."/>
            <person name="Clum A."/>
            <person name="Drula E."/>
            <person name="Henrissat B."/>
            <person name="Kohler A."/>
            <person name="Grigoriev I.V."/>
            <person name="Martin F.M."/>
            <person name="Hacquard S."/>
        </authorList>
    </citation>
    <scope>NUCLEOTIDE SEQUENCE</scope>
    <source>
        <strain evidence="3">MPI-SDFR-AT-0073</strain>
    </source>
</reference>
<dbReference type="EMBL" id="JAGPXC010000001">
    <property type="protein sequence ID" value="KAH6660520.1"/>
    <property type="molecule type" value="Genomic_DNA"/>
</dbReference>
<dbReference type="Proteomes" id="UP000758603">
    <property type="component" value="Unassembled WGS sequence"/>
</dbReference>
<dbReference type="GeneID" id="70133416"/>
<feature type="region of interest" description="Disordered" evidence="1">
    <location>
        <begin position="185"/>
        <end position="210"/>
    </location>
</feature>
<dbReference type="PANTHER" id="PTHR42339">
    <property type="entry name" value="HISTONE H1"/>
    <property type="match status" value="1"/>
</dbReference>
<sequence>MTKADFARALHLSPKNVSDFMTKPGTGSSVCHSAHAWFKQRDVLKIKTPNVKKRQQQDDQKAAEAAALSVTTPAAKKAKTSSSSTLPDLRQIYLYGEETDEVPVYDTCDEIRRKINLHLKIPGLTQAQFCRDLYAQLQAPKCKQIASKQLADFRSQHGPRTGAKSTVFYAAYVYFEKLRITQGKQKSKHRETMEGLHPLGFDRDTDHRTT</sequence>
<protein>
    <recommendedName>
        <fullName evidence="2">DUF7726 domain-containing protein</fullName>
    </recommendedName>
</protein>
<accession>A0A9P8UY48</accession>
<feature type="domain" description="DUF7726" evidence="2">
    <location>
        <begin position="102"/>
        <end position="184"/>
    </location>
</feature>
<feature type="compositionally biased region" description="Basic and acidic residues" evidence="1">
    <location>
        <begin position="190"/>
        <end position="210"/>
    </location>
</feature>
<gene>
    <name evidence="3" type="ORF">BKA67DRAFT_589931</name>
</gene>